<feature type="transmembrane region" description="Helical" evidence="5">
    <location>
        <begin position="336"/>
        <end position="358"/>
    </location>
</feature>
<dbReference type="PANTHER" id="PTHR23501">
    <property type="entry name" value="MAJOR FACILITATOR SUPERFAMILY"/>
    <property type="match status" value="1"/>
</dbReference>
<evidence type="ECO:0000256" key="1">
    <source>
        <dbReference type="ARBA" id="ARBA00004141"/>
    </source>
</evidence>
<dbReference type="RefSeq" id="WP_209738746.1">
    <property type="nucleotide sequence ID" value="NZ_CP072611.1"/>
</dbReference>
<organism evidence="7 8">
    <name type="scientific">Aureimonas populi</name>
    <dbReference type="NCBI Taxonomy" id="1701758"/>
    <lineage>
        <taxon>Bacteria</taxon>
        <taxon>Pseudomonadati</taxon>
        <taxon>Pseudomonadota</taxon>
        <taxon>Alphaproteobacteria</taxon>
        <taxon>Hyphomicrobiales</taxon>
        <taxon>Aurantimonadaceae</taxon>
        <taxon>Aureimonas</taxon>
    </lineage>
</organism>
<keyword evidence="4 5" id="KW-0472">Membrane</keyword>
<protein>
    <submittedName>
        <fullName evidence="7">MFS transporter</fullName>
    </submittedName>
</protein>
<dbReference type="Proteomes" id="UP001597371">
    <property type="component" value="Unassembled WGS sequence"/>
</dbReference>
<evidence type="ECO:0000256" key="4">
    <source>
        <dbReference type="ARBA" id="ARBA00023136"/>
    </source>
</evidence>
<dbReference type="Gene3D" id="1.20.1720.10">
    <property type="entry name" value="Multidrug resistance protein D"/>
    <property type="match status" value="1"/>
</dbReference>
<feature type="transmembrane region" description="Helical" evidence="5">
    <location>
        <begin position="231"/>
        <end position="251"/>
    </location>
</feature>
<evidence type="ECO:0000256" key="3">
    <source>
        <dbReference type="ARBA" id="ARBA00022989"/>
    </source>
</evidence>
<dbReference type="EMBL" id="JBHUIJ010000027">
    <property type="protein sequence ID" value="MFD2239130.1"/>
    <property type="molecule type" value="Genomic_DNA"/>
</dbReference>
<dbReference type="SUPFAM" id="SSF103473">
    <property type="entry name" value="MFS general substrate transporter"/>
    <property type="match status" value="1"/>
</dbReference>
<feature type="transmembrane region" description="Helical" evidence="5">
    <location>
        <begin position="53"/>
        <end position="71"/>
    </location>
</feature>
<name>A0ABW5CPG7_9HYPH</name>
<comment type="subcellular location">
    <subcellularLocation>
        <location evidence="1">Membrane</location>
        <topology evidence="1">Multi-pass membrane protein</topology>
    </subcellularLocation>
</comment>
<keyword evidence="3 5" id="KW-1133">Transmembrane helix</keyword>
<dbReference type="InterPro" id="IPR005829">
    <property type="entry name" value="Sugar_transporter_CS"/>
</dbReference>
<accession>A0ABW5CPG7</accession>
<dbReference type="PROSITE" id="PS00217">
    <property type="entry name" value="SUGAR_TRANSPORT_2"/>
    <property type="match status" value="1"/>
</dbReference>
<feature type="transmembrane region" description="Helical" evidence="5">
    <location>
        <begin position="408"/>
        <end position="429"/>
    </location>
</feature>
<dbReference type="PANTHER" id="PTHR23501:SF197">
    <property type="entry name" value="COMD"/>
    <property type="match status" value="1"/>
</dbReference>
<reference evidence="8" key="1">
    <citation type="journal article" date="2019" name="Int. J. Syst. Evol. Microbiol.">
        <title>The Global Catalogue of Microorganisms (GCM) 10K type strain sequencing project: providing services to taxonomists for standard genome sequencing and annotation.</title>
        <authorList>
            <consortium name="The Broad Institute Genomics Platform"/>
            <consortium name="The Broad Institute Genome Sequencing Center for Infectious Disease"/>
            <person name="Wu L."/>
            <person name="Ma J."/>
        </authorList>
    </citation>
    <scope>NUCLEOTIDE SEQUENCE [LARGE SCALE GENOMIC DNA]</scope>
    <source>
        <strain evidence="8">ZS-35-S2</strain>
    </source>
</reference>
<dbReference type="PRINTS" id="PR01036">
    <property type="entry name" value="TCRTETB"/>
</dbReference>
<dbReference type="InterPro" id="IPR020846">
    <property type="entry name" value="MFS_dom"/>
</dbReference>
<feature type="transmembrane region" description="Helical" evidence="5">
    <location>
        <begin position="308"/>
        <end position="329"/>
    </location>
</feature>
<comment type="caution">
    <text evidence="7">The sequence shown here is derived from an EMBL/GenBank/DDBJ whole genome shotgun (WGS) entry which is preliminary data.</text>
</comment>
<feature type="domain" description="Major facilitator superfamily (MFS) profile" evidence="6">
    <location>
        <begin position="18"/>
        <end position="493"/>
    </location>
</feature>
<feature type="transmembrane region" description="Helical" evidence="5">
    <location>
        <begin position="272"/>
        <end position="296"/>
    </location>
</feature>
<dbReference type="Pfam" id="PF07690">
    <property type="entry name" value="MFS_1"/>
    <property type="match status" value="1"/>
</dbReference>
<sequence length="493" mass="50907">MSPSPPSPPAANGGFFTIFPSIMLPMFLAVVDQTIVATALPAIAGALGDVERVSWVVIAYLVATTIAAPVYGRLGDLIGRRKLMLVALAIFMSASVACAFATSIEMLTATRVLQGLGGGGLMTLSQALVGEAIPPRERARYQGYLAAVVVSSSAFGPVAGGFLTQHLGWQSVFLVNVPVGLAAVFLTLRLPLRPGSGESFRFDFAGLILFASFVVSMLVMLEEVRAFDEGALFSILGLLGLAAVSLGLLIWREKRARSPLLPIPLLSNPSIWRADALAACHGAMLVSLLTFLPIYLLVVHRLSAAETGILLLPFTIGIGVGSLVTGRIVSATGRTAVIPSWGLVVVTAMLVGIALWSAQISAHALAALLGLSAVFMGTVMGVVQVTVQTAAGARMLGAGAASVQFSRSLGAAIGTALIGTLLFATLSGADPEAARLFQGVLEEGPAVLDRLGEAERAAAQGQVAAAFRTAFLGIAGFAGIAAILAWTIPLRRI</sequence>
<dbReference type="Gene3D" id="1.20.1250.20">
    <property type="entry name" value="MFS general substrate transporter like domains"/>
    <property type="match status" value="1"/>
</dbReference>
<feature type="transmembrane region" description="Helical" evidence="5">
    <location>
        <begin position="83"/>
        <end position="104"/>
    </location>
</feature>
<feature type="transmembrane region" description="Helical" evidence="5">
    <location>
        <begin position="141"/>
        <end position="163"/>
    </location>
</feature>
<feature type="transmembrane region" description="Helical" evidence="5">
    <location>
        <begin position="470"/>
        <end position="488"/>
    </location>
</feature>
<keyword evidence="8" id="KW-1185">Reference proteome</keyword>
<evidence type="ECO:0000259" key="6">
    <source>
        <dbReference type="PROSITE" id="PS50850"/>
    </source>
</evidence>
<gene>
    <name evidence="7" type="ORF">ACFSKQ_16900</name>
</gene>
<evidence type="ECO:0000256" key="2">
    <source>
        <dbReference type="ARBA" id="ARBA00022692"/>
    </source>
</evidence>
<dbReference type="InterPro" id="IPR011701">
    <property type="entry name" value="MFS"/>
</dbReference>
<dbReference type="PROSITE" id="PS50850">
    <property type="entry name" value="MFS"/>
    <property type="match status" value="1"/>
</dbReference>
<keyword evidence="2 5" id="KW-0812">Transmembrane</keyword>
<feature type="transmembrane region" description="Helical" evidence="5">
    <location>
        <begin position="169"/>
        <end position="188"/>
    </location>
</feature>
<proteinExistence type="predicted"/>
<evidence type="ECO:0000256" key="5">
    <source>
        <dbReference type="SAM" id="Phobius"/>
    </source>
</evidence>
<evidence type="ECO:0000313" key="7">
    <source>
        <dbReference type="EMBL" id="MFD2239130.1"/>
    </source>
</evidence>
<dbReference type="InterPro" id="IPR036259">
    <property type="entry name" value="MFS_trans_sf"/>
</dbReference>
<feature type="transmembrane region" description="Helical" evidence="5">
    <location>
        <begin position="200"/>
        <end position="219"/>
    </location>
</feature>
<feature type="transmembrane region" description="Helical" evidence="5">
    <location>
        <begin position="364"/>
        <end position="387"/>
    </location>
</feature>
<evidence type="ECO:0000313" key="8">
    <source>
        <dbReference type="Proteomes" id="UP001597371"/>
    </source>
</evidence>